<protein>
    <submittedName>
        <fullName evidence="9">SLC29A2 protein</fullName>
    </submittedName>
</protein>
<evidence type="ECO:0000256" key="6">
    <source>
        <dbReference type="ARBA" id="ARBA00023136"/>
    </source>
</evidence>
<feature type="transmembrane region" description="Helical" evidence="7">
    <location>
        <begin position="815"/>
        <end position="835"/>
    </location>
</feature>
<feature type="transmembrane region" description="Helical" evidence="7">
    <location>
        <begin position="928"/>
        <end position="946"/>
    </location>
</feature>
<dbReference type="PRINTS" id="PR01130">
    <property type="entry name" value="DERENTRNSPRT"/>
</dbReference>
<evidence type="ECO:0000256" key="5">
    <source>
        <dbReference type="ARBA" id="ARBA00022989"/>
    </source>
</evidence>
<dbReference type="GO" id="GO:0016020">
    <property type="term" value="C:membrane"/>
    <property type="evidence" value="ECO:0007669"/>
    <property type="project" value="UniProtKB-SubCell"/>
</dbReference>
<dbReference type="EMBL" id="OV696689">
    <property type="protein sequence ID" value="CAH1261457.1"/>
    <property type="molecule type" value="Genomic_DNA"/>
</dbReference>
<reference evidence="9" key="1">
    <citation type="submission" date="2022-01" db="EMBL/GenBank/DDBJ databases">
        <authorList>
            <person name="Braso-Vives M."/>
        </authorList>
    </citation>
    <scope>NUCLEOTIDE SEQUENCE</scope>
</reference>
<dbReference type="GO" id="GO:0005337">
    <property type="term" value="F:nucleoside transmembrane transporter activity"/>
    <property type="evidence" value="ECO:0007669"/>
    <property type="project" value="InterPro"/>
</dbReference>
<feature type="transmembrane region" description="Helical" evidence="7">
    <location>
        <begin position="896"/>
        <end position="916"/>
    </location>
</feature>
<dbReference type="InterPro" id="IPR002259">
    <property type="entry name" value="Eqnu_transpt"/>
</dbReference>
<feature type="transmembrane region" description="Helical" evidence="7">
    <location>
        <begin position="154"/>
        <end position="175"/>
    </location>
</feature>
<dbReference type="Pfam" id="PF26215">
    <property type="entry name" value="HTH_animal"/>
    <property type="match status" value="1"/>
</dbReference>
<proteinExistence type="inferred from homology"/>
<keyword evidence="10" id="KW-1185">Reference proteome</keyword>
<feature type="transmembrane region" description="Helical" evidence="7">
    <location>
        <begin position="966"/>
        <end position="989"/>
    </location>
</feature>
<gene>
    <name evidence="9" type="primary">SLC29A2</name>
    <name evidence="9" type="ORF">BLAG_LOCUS16869</name>
</gene>
<comment type="similarity">
    <text evidence="2">Belongs to the SLC29A/ENT transporter (TC 2.A.57) family.</text>
</comment>
<feature type="transmembrane region" description="Helical" evidence="7">
    <location>
        <begin position="708"/>
        <end position="726"/>
    </location>
</feature>
<evidence type="ECO:0000256" key="3">
    <source>
        <dbReference type="ARBA" id="ARBA00022448"/>
    </source>
</evidence>
<comment type="subcellular location">
    <subcellularLocation>
        <location evidence="1">Membrane</location>
        <topology evidence="1">Multi-pass membrane protein</topology>
    </subcellularLocation>
</comment>
<keyword evidence="6 7" id="KW-0472">Membrane</keyword>
<sequence length="1091" mass="122832">MLGWTAESVTWDHGTQPEEGQALIAVDGRDMERRQPADGMEDVLVPGARPPKDRYNAVYIIFFMLGLGMLLPWNIFITANMYFRNRFAKSSYEDTFENYFSVASMVPNVVFQLLNIFVAHKVSLNLRMVVPLVTMLVCFIVTAIMVWVRDISTIGFFLITIFTVVVINRRCTVVLDREQYDRKIQDLLGDKDTYKPLKRDPTTKFKREIIEALKKLETDEALDHVTYLKIKPKSEQPPAFYGLPKIHKQDVPLRPIVSGIGSVTYGVASFLAKILGPLVGKSQHHVQNSADFVNKIKDIRLDEDDIITSYDVCSLFTCIPPKEAVSVVREALEADNTLADRTKLSVDQICKLLDLCLGCTYFTYKGQFFQQLHGCAMGSPVSPIVVNLYMEKFENKALSTFKDTPPANWFRYVDDTWCRLKKRVADDFFEHINQIDDNIKFTQESSQDNMLPFLDTKTIIEKDGRLQFEVYRKPTHTDQYLAFDSHHPLEHKLAVIKTLFHRADNIITSDTAKTDEHRHLRGALGKCGYQRWTFNKALKPSDKSKKTPKCTPLTNRNKANITIPYVQGVSEKLRRIFQNFNIATNFKPQSTLRQRLVHPKDRPRKGSKADVIYRLKCEEPNCNNTYIGETSRSLNERYKEHCANRYSSAIFHHLKHNQGHSFNLESTDILDREPRWFELASAIMQGGSFGVAGKFPGRYTQAIMSGQALAGVFSALASILSLAAGGDPTHSGFGYFLTAVAAIVVAMVSYLLLNKFEYARFYLQNTQELPSLSEDVSSPSVNGAVPADVSNLTGSGAENMAVISRSSYLQIFRKASIWMPAVSVMFTFLIWMPAVSVTYTFLIWMPAVSVTYTFLIWMPAVSVMFTFLVTLSVFPSVSSLIESVSKSDGSRWTGEFFIPVTCFLFFNLSDLAGRVIAGAVQFPKEKSVLLPILVLLRTGFMPLFMFCNAQPEEFTRHLPVVFNSDAYPIVFMVLMGVSNGYLGSLCMMYGPSVKRIPGQPLYDVRTKVRLRSTYTERTSVFKVVFNSDAYPIVFMVLMGVSNGYLGSLCMMYGPRLVAAEDAETAGITMSAFLTLGLGLGAAFSFALTASI</sequence>
<evidence type="ECO:0000259" key="8">
    <source>
        <dbReference type="Pfam" id="PF26215"/>
    </source>
</evidence>
<feature type="transmembrane region" description="Helical" evidence="7">
    <location>
        <begin position="732"/>
        <end position="753"/>
    </location>
</feature>
<dbReference type="PANTHER" id="PTHR21301:SF11">
    <property type="entry name" value="GIY-YIG DOMAIN-CONTAINING PROTEIN"/>
    <property type="match status" value="1"/>
</dbReference>
<keyword evidence="3" id="KW-0813">Transport</keyword>
<name>A0A8J9ZSS0_BRALA</name>
<evidence type="ECO:0000256" key="2">
    <source>
        <dbReference type="ARBA" id="ARBA00007965"/>
    </source>
</evidence>
<feature type="transmembrane region" description="Helical" evidence="7">
    <location>
        <begin position="99"/>
        <end position="117"/>
    </location>
</feature>
<dbReference type="CDD" id="cd00304">
    <property type="entry name" value="RT_like"/>
    <property type="match status" value="1"/>
</dbReference>
<evidence type="ECO:0000313" key="9">
    <source>
        <dbReference type="EMBL" id="CAH1261457.1"/>
    </source>
</evidence>
<feature type="domain" description="Helix-turn-helix" evidence="8">
    <location>
        <begin position="479"/>
        <end position="535"/>
    </location>
</feature>
<keyword evidence="4 7" id="KW-0812">Transmembrane</keyword>
<keyword evidence="5 7" id="KW-1133">Transmembrane helix</keyword>
<dbReference type="Pfam" id="PF01733">
    <property type="entry name" value="Nucleoside_tran"/>
    <property type="match status" value="2"/>
</dbReference>
<feature type="transmembrane region" description="Helical" evidence="7">
    <location>
        <begin position="1032"/>
        <end position="1053"/>
    </location>
</feature>
<dbReference type="PANTHER" id="PTHR21301">
    <property type="entry name" value="REVERSE TRANSCRIPTASE"/>
    <property type="match status" value="1"/>
</dbReference>
<feature type="transmembrane region" description="Helical" evidence="7">
    <location>
        <begin position="129"/>
        <end position="148"/>
    </location>
</feature>
<dbReference type="InterPro" id="IPR058912">
    <property type="entry name" value="HTH_animal"/>
</dbReference>
<dbReference type="OrthoDB" id="46396at2759"/>
<accession>A0A8J9ZSS0</accession>
<organism evidence="9 10">
    <name type="scientific">Branchiostoma lanceolatum</name>
    <name type="common">Common lancelet</name>
    <name type="synonym">Amphioxus lanceolatum</name>
    <dbReference type="NCBI Taxonomy" id="7740"/>
    <lineage>
        <taxon>Eukaryota</taxon>
        <taxon>Metazoa</taxon>
        <taxon>Chordata</taxon>
        <taxon>Cephalochordata</taxon>
        <taxon>Leptocardii</taxon>
        <taxon>Amphioxiformes</taxon>
        <taxon>Branchiostomatidae</taxon>
        <taxon>Branchiostoma</taxon>
    </lineage>
</organism>
<evidence type="ECO:0000256" key="7">
    <source>
        <dbReference type="SAM" id="Phobius"/>
    </source>
</evidence>
<feature type="transmembrane region" description="Helical" evidence="7">
    <location>
        <begin position="57"/>
        <end position="79"/>
    </location>
</feature>
<evidence type="ECO:0000256" key="4">
    <source>
        <dbReference type="ARBA" id="ARBA00022692"/>
    </source>
</evidence>
<dbReference type="AlphaFoldDB" id="A0A8J9ZSS0"/>
<evidence type="ECO:0000256" key="1">
    <source>
        <dbReference type="ARBA" id="ARBA00004141"/>
    </source>
</evidence>
<evidence type="ECO:0000313" key="10">
    <source>
        <dbReference type="Proteomes" id="UP000838412"/>
    </source>
</evidence>
<feature type="transmembrane region" description="Helical" evidence="7">
    <location>
        <begin position="1065"/>
        <end position="1087"/>
    </location>
</feature>
<dbReference type="Proteomes" id="UP000838412">
    <property type="component" value="Chromosome 4"/>
</dbReference>